<evidence type="ECO:0000256" key="3">
    <source>
        <dbReference type="ARBA" id="ARBA00022786"/>
    </source>
</evidence>
<dbReference type="Pfam" id="PF25553">
    <property type="entry name" value="BTB-POZ_ANK-like"/>
    <property type="match status" value="1"/>
</dbReference>
<evidence type="ECO:0000259" key="4">
    <source>
        <dbReference type="PROSITE" id="PS50097"/>
    </source>
</evidence>
<protein>
    <recommendedName>
        <fullName evidence="4">BTB domain-containing protein</fullName>
    </recommendedName>
</protein>
<dbReference type="PANTHER" id="PTHR31060">
    <property type="entry name" value="OSJNBA0011J08.25 PROTEIN-RELATED"/>
    <property type="match status" value="1"/>
</dbReference>
<dbReference type="Pfam" id="PF00651">
    <property type="entry name" value="BTB"/>
    <property type="match status" value="1"/>
</dbReference>
<evidence type="ECO:0000256" key="1">
    <source>
        <dbReference type="ARBA" id="ARBA00002668"/>
    </source>
</evidence>
<dbReference type="SUPFAM" id="SSF54695">
    <property type="entry name" value="POZ domain"/>
    <property type="match status" value="1"/>
</dbReference>
<proteinExistence type="predicted"/>
<dbReference type="EMBL" id="OIVN01001324">
    <property type="protein sequence ID" value="SPC92611.1"/>
    <property type="molecule type" value="Genomic_DNA"/>
</dbReference>
<evidence type="ECO:0000256" key="2">
    <source>
        <dbReference type="ARBA" id="ARBA00004906"/>
    </source>
</evidence>
<name>A0A2N9G0D6_FAGSY</name>
<dbReference type="InterPro" id="IPR058039">
    <property type="entry name" value="At3g05675-like_ankyrin"/>
</dbReference>
<keyword evidence="3" id="KW-0833">Ubl conjugation pathway</keyword>
<comment type="function">
    <text evidence="1">May act as a substrate-specific adapter of an E3 ubiquitin-protein ligase complex (CUL3-RBX1-BTB) which mediates the ubiquitination and subsequent proteasomal degradation of target proteins.</text>
</comment>
<organism evidence="5">
    <name type="scientific">Fagus sylvatica</name>
    <name type="common">Beechnut</name>
    <dbReference type="NCBI Taxonomy" id="28930"/>
    <lineage>
        <taxon>Eukaryota</taxon>
        <taxon>Viridiplantae</taxon>
        <taxon>Streptophyta</taxon>
        <taxon>Embryophyta</taxon>
        <taxon>Tracheophyta</taxon>
        <taxon>Spermatophyta</taxon>
        <taxon>Magnoliopsida</taxon>
        <taxon>eudicotyledons</taxon>
        <taxon>Gunneridae</taxon>
        <taxon>Pentapetalae</taxon>
        <taxon>rosids</taxon>
        <taxon>fabids</taxon>
        <taxon>Fagales</taxon>
        <taxon>Fagaceae</taxon>
        <taxon>Fagus</taxon>
    </lineage>
</organism>
<dbReference type="UniPathway" id="UPA00143"/>
<gene>
    <name evidence="5" type="ORF">FSB_LOCUS20493</name>
</gene>
<dbReference type="Gene3D" id="3.30.710.10">
    <property type="entry name" value="Potassium Channel Kv1.1, Chain A"/>
    <property type="match status" value="1"/>
</dbReference>
<comment type="pathway">
    <text evidence="2">Protein modification; protein ubiquitination.</text>
</comment>
<dbReference type="AlphaFoldDB" id="A0A2N9G0D6"/>
<evidence type="ECO:0000313" key="5">
    <source>
        <dbReference type="EMBL" id="SPC92611.1"/>
    </source>
</evidence>
<dbReference type="PROSITE" id="PS50097">
    <property type="entry name" value="BTB"/>
    <property type="match status" value="1"/>
</dbReference>
<dbReference type="InterPro" id="IPR011333">
    <property type="entry name" value="SKP1/BTB/POZ_sf"/>
</dbReference>
<reference evidence="5" key="1">
    <citation type="submission" date="2018-02" db="EMBL/GenBank/DDBJ databases">
        <authorList>
            <person name="Cohen D.B."/>
            <person name="Kent A.D."/>
        </authorList>
    </citation>
    <scope>NUCLEOTIDE SEQUENCE</scope>
</reference>
<dbReference type="InterPro" id="IPR038920">
    <property type="entry name" value="At3g05675-like"/>
</dbReference>
<dbReference type="GO" id="GO:0016567">
    <property type="term" value="P:protein ubiquitination"/>
    <property type="evidence" value="ECO:0007669"/>
    <property type="project" value="UniProtKB-UniPathway"/>
</dbReference>
<dbReference type="PANTHER" id="PTHR31060:SF7">
    <property type="entry name" value="OS06G0129200 PROTEIN"/>
    <property type="match status" value="1"/>
</dbReference>
<sequence>MDKDKVVKTCKLGDQSTSDIIIRLKNREGRPEWFYSHSAILINRSKFFASRVSHPDSSTCIEIPCSEFDYDDYVELLRLLYIPSDSILEYLGSVKSAIGILQSAVALHCEEIAQNCIQYLEAVPWDEKEEEQLLKAVAKLGPMAMPILARIQPVDTSATKNVFVSAVRVAMSIGGQCPPFGDELKTSAQEQVEFMLGEDEDTPLIIADDEVKSVVRIGLSNICSLFENELSSLLLESNANLPFETAEDKILQTLSDIEWMCNILPKMDLMKDFVSKWVEISASVLEIVEDEKLACVMWGLKLKLIQVTGKVLDAVGYGNVILPAPCRVQLLKTWLPYIRKIKPLLDAKGNEETGFPHMMNEDLCQSIEGAIVSLILLLPSNDQADILADWMKTEQLRFPDLTEAFEVWCYRTKSAKRRLVQGLDTVNNTTVSL</sequence>
<feature type="domain" description="BTB" evidence="4">
    <location>
        <begin position="18"/>
        <end position="89"/>
    </location>
</feature>
<dbReference type="InterPro" id="IPR000210">
    <property type="entry name" value="BTB/POZ_dom"/>
</dbReference>
<accession>A0A2N9G0D6</accession>